<evidence type="ECO:0000256" key="1">
    <source>
        <dbReference type="SAM" id="MobiDB-lite"/>
    </source>
</evidence>
<dbReference type="RefSeq" id="WP_039337085.1">
    <property type="nucleotide sequence ID" value="NZ_JRVC01000022.1"/>
</dbReference>
<reference evidence="2 3" key="1">
    <citation type="submission" date="2014-10" db="EMBL/GenBank/DDBJ databases">
        <title>Draft genome sequence of Novosphingobium subterraneum DSM 12447.</title>
        <authorList>
            <person name="Gan H.M."/>
            <person name="Gan H.Y."/>
            <person name="Savka M.A."/>
        </authorList>
    </citation>
    <scope>NUCLEOTIDE SEQUENCE [LARGE SCALE GENOMIC DNA]</scope>
    <source>
        <strain evidence="2 3">DSM 12447</strain>
    </source>
</reference>
<feature type="compositionally biased region" description="Basic and acidic residues" evidence="1">
    <location>
        <begin position="40"/>
        <end position="61"/>
    </location>
</feature>
<organism evidence="2 3">
    <name type="scientific">Novosphingobium subterraneum</name>
    <dbReference type="NCBI Taxonomy" id="48936"/>
    <lineage>
        <taxon>Bacteria</taxon>
        <taxon>Pseudomonadati</taxon>
        <taxon>Pseudomonadota</taxon>
        <taxon>Alphaproteobacteria</taxon>
        <taxon>Sphingomonadales</taxon>
        <taxon>Sphingomonadaceae</taxon>
        <taxon>Novosphingobium</taxon>
    </lineage>
</organism>
<proteinExistence type="predicted"/>
<dbReference type="PATRIC" id="fig|48936.3.peg.3733"/>
<dbReference type="AlphaFoldDB" id="A0A0B8ZAV3"/>
<keyword evidence="3" id="KW-1185">Reference proteome</keyword>
<dbReference type="Proteomes" id="UP000031338">
    <property type="component" value="Unassembled WGS sequence"/>
</dbReference>
<protein>
    <submittedName>
        <fullName evidence="2">Uncharacterized protein</fullName>
    </submittedName>
</protein>
<accession>A0A0B8ZAV3</accession>
<dbReference type="STRING" id="48936.NJ75_03702"/>
<evidence type="ECO:0000313" key="3">
    <source>
        <dbReference type="Proteomes" id="UP000031338"/>
    </source>
</evidence>
<name>A0A0B8ZAV3_9SPHN</name>
<gene>
    <name evidence="2" type="ORF">NJ75_03702</name>
</gene>
<dbReference type="EMBL" id="JRVC01000022">
    <property type="protein sequence ID" value="KHS43393.1"/>
    <property type="molecule type" value="Genomic_DNA"/>
</dbReference>
<feature type="region of interest" description="Disordered" evidence="1">
    <location>
        <begin position="78"/>
        <end position="97"/>
    </location>
</feature>
<evidence type="ECO:0000313" key="2">
    <source>
        <dbReference type="EMBL" id="KHS43393.1"/>
    </source>
</evidence>
<comment type="caution">
    <text evidence="2">The sequence shown here is derived from an EMBL/GenBank/DDBJ whole genome shotgun (WGS) entry which is preliminary data.</text>
</comment>
<feature type="region of interest" description="Disordered" evidence="1">
    <location>
        <begin position="40"/>
        <end position="62"/>
    </location>
</feature>
<sequence>MATHTVLVTMQRPDGAFWYPKQQVDYDGKPDWKLEPLDEDQRAEWKARTAQPERVEDERRRNNISGVFETAEQALPPGSVPVSAVALPPSGWGATNV</sequence>